<dbReference type="InterPro" id="IPR029058">
    <property type="entry name" value="AB_hydrolase_fold"/>
</dbReference>
<reference evidence="5 6" key="1">
    <citation type="submission" date="2017-10" db="EMBL/GenBank/DDBJ databases">
        <title>Comparative genomics in systemic dimorphic fungi from Ajellomycetaceae.</title>
        <authorList>
            <person name="Munoz J.F."/>
            <person name="Mcewen J.G."/>
            <person name="Clay O.K."/>
            <person name="Cuomo C.A."/>
        </authorList>
    </citation>
    <scope>NUCLEOTIDE SEQUENCE [LARGE SCALE GENOMIC DNA]</scope>
    <source>
        <strain evidence="5 6">UAMH5409</strain>
    </source>
</reference>
<dbReference type="PANTHER" id="PTHR48070">
    <property type="entry name" value="ESTERASE OVCA2"/>
    <property type="match status" value="1"/>
</dbReference>
<dbReference type="EMBL" id="PDNB01000045">
    <property type="protein sequence ID" value="PGH13481.1"/>
    <property type="molecule type" value="Genomic_DNA"/>
</dbReference>
<dbReference type="Pfam" id="PF03959">
    <property type="entry name" value="FSH1"/>
    <property type="match status" value="1"/>
</dbReference>
<dbReference type="AlphaFoldDB" id="A0A2B7XXI5"/>
<dbReference type="InterPro" id="IPR050593">
    <property type="entry name" value="LovG"/>
</dbReference>
<dbReference type="GO" id="GO:0005634">
    <property type="term" value="C:nucleus"/>
    <property type="evidence" value="ECO:0007669"/>
    <property type="project" value="TreeGrafter"/>
</dbReference>
<proteinExistence type="inferred from homology"/>
<name>A0A2B7XXI5_9EURO</name>
<dbReference type="GO" id="GO:0005737">
    <property type="term" value="C:cytoplasm"/>
    <property type="evidence" value="ECO:0007669"/>
    <property type="project" value="TreeGrafter"/>
</dbReference>
<organism evidence="5 6">
    <name type="scientific">Helicocarpus griseus UAMH5409</name>
    <dbReference type="NCBI Taxonomy" id="1447875"/>
    <lineage>
        <taxon>Eukaryota</taxon>
        <taxon>Fungi</taxon>
        <taxon>Dikarya</taxon>
        <taxon>Ascomycota</taxon>
        <taxon>Pezizomycotina</taxon>
        <taxon>Eurotiomycetes</taxon>
        <taxon>Eurotiomycetidae</taxon>
        <taxon>Onygenales</taxon>
        <taxon>Ajellomycetaceae</taxon>
        <taxon>Helicocarpus</taxon>
    </lineage>
</organism>
<evidence type="ECO:0000313" key="6">
    <source>
        <dbReference type="Proteomes" id="UP000223968"/>
    </source>
</evidence>
<dbReference type="GO" id="GO:0016787">
    <property type="term" value="F:hydrolase activity"/>
    <property type="evidence" value="ECO:0007669"/>
    <property type="project" value="UniProtKB-KW"/>
</dbReference>
<comment type="similarity">
    <text evidence="1">Belongs to the LovG family.</text>
</comment>
<keyword evidence="6" id="KW-1185">Reference proteome</keyword>
<accession>A0A2B7XXI5</accession>
<feature type="region of interest" description="Disordered" evidence="3">
    <location>
        <begin position="65"/>
        <end position="97"/>
    </location>
</feature>
<comment type="caution">
    <text evidence="5">The sequence shown here is derived from an EMBL/GenBank/DDBJ whole genome shotgun (WGS) entry which is preliminary data.</text>
</comment>
<dbReference type="SUPFAM" id="SSF53474">
    <property type="entry name" value="alpha/beta-Hydrolases"/>
    <property type="match status" value="1"/>
</dbReference>
<dbReference type="PANTHER" id="PTHR48070:SF3">
    <property type="entry name" value="ESTERASE DBAE-RELATED"/>
    <property type="match status" value="1"/>
</dbReference>
<evidence type="ECO:0000313" key="5">
    <source>
        <dbReference type="EMBL" id="PGH13481.1"/>
    </source>
</evidence>
<dbReference type="Gene3D" id="3.40.50.1820">
    <property type="entry name" value="alpha/beta hydrolase"/>
    <property type="match status" value="1"/>
</dbReference>
<keyword evidence="2" id="KW-0378">Hydrolase</keyword>
<evidence type="ECO:0000256" key="3">
    <source>
        <dbReference type="SAM" id="MobiDB-lite"/>
    </source>
</evidence>
<feature type="compositionally biased region" description="Basic and acidic residues" evidence="3">
    <location>
        <begin position="78"/>
        <end position="89"/>
    </location>
</feature>
<sequence length="279" mass="31255">MPPPLPAILCLHGSGTSAEIFKIQTLRLRRELQHRFSFVFLDGPFETSPGPGVLPVFADEGPYFTWVDPTASDPPPRSLERKDEDDRKREGKRGRTQLMPKRTVDVLEEVVRRQIEKDGKGFVGVLGFSMGGRLAAGLLMEQQWRIMKEQKTVNGEGDTNENGVDGSTTTVDQEQTFKFGVFICGTSPPITKLHDLLNHDSEDREEAKVRLPQIDIPTLHVLGLNDPWFTQGEVLAATHFTPAKRTVRRLEMGHHLPVQKQDNMLVVEGILEMAKKVGV</sequence>
<dbReference type="OrthoDB" id="414698at2759"/>
<feature type="domain" description="Serine hydrolase" evidence="4">
    <location>
        <begin position="7"/>
        <end position="262"/>
    </location>
</feature>
<evidence type="ECO:0000256" key="1">
    <source>
        <dbReference type="ARBA" id="ARBA00005863"/>
    </source>
</evidence>
<dbReference type="STRING" id="1447875.A0A2B7XXI5"/>
<dbReference type="InterPro" id="IPR005645">
    <property type="entry name" value="FSH-like_dom"/>
</dbReference>
<protein>
    <recommendedName>
        <fullName evidence="4">Serine hydrolase domain-containing protein</fullName>
    </recommendedName>
</protein>
<dbReference type="Proteomes" id="UP000223968">
    <property type="component" value="Unassembled WGS sequence"/>
</dbReference>
<dbReference type="GO" id="GO:0044550">
    <property type="term" value="P:secondary metabolite biosynthetic process"/>
    <property type="evidence" value="ECO:0007669"/>
    <property type="project" value="TreeGrafter"/>
</dbReference>
<evidence type="ECO:0000256" key="2">
    <source>
        <dbReference type="ARBA" id="ARBA00022801"/>
    </source>
</evidence>
<gene>
    <name evidence="5" type="ORF">AJ79_03611</name>
</gene>
<evidence type="ECO:0000259" key="4">
    <source>
        <dbReference type="Pfam" id="PF03959"/>
    </source>
</evidence>